<dbReference type="AlphaFoldDB" id="A0A6J5YCS1"/>
<sequence length="367" mass="38855">MSSEPDDFDAMLDADFSIVRRGFEPNEVRRRLLQLAGELRAGRERELLLSRQLEAAEARAAAVDPLDPEHLTKLLGDEVARILDAARSAATEIRQRADEAALRLLAELKAEADAEAEAEAVPDARAIPEHTASVSDAAVVAGAHEEPARRPRRSGIDPARTNDLFAALREQHDAPSAPARPKASRAGKTSKSSPAATSANDERSGTDARAAQARSVQAQGGPSSSALAATLTRALRRQLTDDLNAVLALVAGTGRRMTPIHAVLPDGAAPTTEQYVHLLEPLLFQQFPPGGADRASVIGAAASAAAHDLVVPLRARIDQLLASGTDDQAALTGSLRALFREWREERVGIAVGAAQALLPQMGDPRTD</sequence>
<feature type="compositionally biased region" description="Low complexity" evidence="1">
    <location>
        <begin position="174"/>
        <end position="199"/>
    </location>
</feature>
<organism evidence="2">
    <name type="scientific">freshwater metagenome</name>
    <dbReference type="NCBI Taxonomy" id="449393"/>
    <lineage>
        <taxon>unclassified sequences</taxon>
        <taxon>metagenomes</taxon>
        <taxon>ecological metagenomes</taxon>
    </lineage>
</organism>
<dbReference type="EMBL" id="CAFBNC010000038">
    <property type="protein sequence ID" value="CAB4935564.1"/>
    <property type="molecule type" value="Genomic_DNA"/>
</dbReference>
<gene>
    <name evidence="2" type="ORF">UFOPK1392_01713</name>
    <name evidence="3" type="ORF">UFOPK3733_00941</name>
</gene>
<feature type="compositionally biased region" description="Low complexity" evidence="1">
    <location>
        <begin position="132"/>
        <end position="142"/>
    </location>
</feature>
<dbReference type="EMBL" id="CAEMXZ010000088">
    <property type="protein sequence ID" value="CAB4323950.1"/>
    <property type="molecule type" value="Genomic_DNA"/>
</dbReference>
<name>A0A6J5YCS1_9ZZZZ</name>
<evidence type="ECO:0000313" key="3">
    <source>
        <dbReference type="EMBL" id="CAB4935564.1"/>
    </source>
</evidence>
<evidence type="ECO:0000313" key="2">
    <source>
        <dbReference type="EMBL" id="CAB4323950.1"/>
    </source>
</evidence>
<accession>A0A6J5YCS1</accession>
<protein>
    <submittedName>
        <fullName evidence="2">Unannotated protein</fullName>
    </submittedName>
</protein>
<reference evidence="2" key="1">
    <citation type="submission" date="2020-05" db="EMBL/GenBank/DDBJ databases">
        <authorList>
            <person name="Chiriac C."/>
            <person name="Salcher M."/>
            <person name="Ghai R."/>
            <person name="Kavagutti S V."/>
        </authorList>
    </citation>
    <scope>NUCLEOTIDE SEQUENCE</scope>
</reference>
<evidence type="ECO:0000256" key="1">
    <source>
        <dbReference type="SAM" id="MobiDB-lite"/>
    </source>
</evidence>
<feature type="region of interest" description="Disordered" evidence="1">
    <location>
        <begin position="170"/>
        <end position="224"/>
    </location>
</feature>
<feature type="region of interest" description="Disordered" evidence="1">
    <location>
        <begin position="132"/>
        <end position="158"/>
    </location>
</feature>
<feature type="compositionally biased region" description="Low complexity" evidence="1">
    <location>
        <begin position="208"/>
        <end position="224"/>
    </location>
</feature>
<proteinExistence type="predicted"/>